<proteinExistence type="predicted"/>
<feature type="non-terminal residue" evidence="1">
    <location>
        <position position="1"/>
    </location>
</feature>
<protein>
    <submittedName>
        <fullName evidence="1">Uncharacterized protein</fullName>
    </submittedName>
</protein>
<sequence>VGILAAILTIAGVYFTLTAQIATLQLDVIRMQDAEEMNSEFRIKWPRGELGALPDDAVQDLNIEYLQKEMDKLQQEFDDHIDEHKNDINTE</sequence>
<name>A0A382NRQ1_9ZZZZ</name>
<evidence type="ECO:0000313" key="1">
    <source>
        <dbReference type="EMBL" id="SVC63863.1"/>
    </source>
</evidence>
<dbReference type="AlphaFoldDB" id="A0A382NRQ1"/>
<dbReference type="EMBL" id="UINC01102329">
    <property type="protein sequence ID" value="SVC63863.1"/>
    <property type="molecule type" value="Genomic_DNA"/>
</dbReference>
<gene>
    <name evidence="1" type="ORF">METZ01_LOCUS316717</name>
</gene>
<organism evidence="1">
    <name type="scientific">marine metagenome</name>
    <dbReference type="NCBI Taxonomy" id="408172"/>
    <lineage>
        <taxon>unclassified sequences</taxon>
        <taxon>metagenomes</taxon>
        <taxon>ecological metagenomes</taxon>
    </lineage>
</organism>
<accession>A0A382NRQ1</accession>
<reference evidence="1" key="1">
    <citation type="submission" date="2018-05" db="EMBL/GenBank/DDBJ databases">
        <authorList>
            <person name="Lanie J.A."/>
            <person name="Ng W.-L."/>
            <person name="Kazmierczak K.M."/>
            <person name="Andrzejewski T.M."/>
            <person name="Davidsen T.M."/>
            <person name="Wayne K.J."/>
            <person name="Tettelin H."/>
            <person name="Glass J.I."/>
            <person name="Rusch D."/>
            <person name="Podicherti R."/>
            <person name="Tsui H.-C.T."/>
            <person name="Winkler M.E."/>
        </authorList>
    </citation>
    <scope>NUCLEOTIDE SEQUENCE</scope>
</reference>